<dbReference type="AlphaFoldDB" id="A0A438HBP4"/>
<name>A0A438HBP4_VITVI</name>
<reference evidence="1 2" key="1">
    <citation type="journal article" date="2018" name="PLoS Genet.">
        <title>Population sequencing reveals clonal diversity and ancestral inbreeding in the grapevine cultivar Chardonnay.</title>
        <authorList>
            <person name="Roach M.J."/>
            <person name="Johnson D.L."/>
            <person name="Bohlmann J."/>
            <person name="van Vuuren H.J."/>
            <person name="Jones S.J."/>
            <person name="Pretorius I.S."/>
            <person name="Schmidt S.A."/>
            <person name="Borneman A.R."/>
        </authorList>
    </citation>
    <scope>NUCLEOTIDE SEQUENCE [LARGE SCALE GENOMIC DNA]</scope>
    <source>
        <strain evidence="2">cv. Chardonnay</strain>
        <tissue evidence="1">Leaf</tissue>
    </source>
</reference>
<evidence type="ECO:0000313" key="2">
    <source>
        <dbReference type="Proteomes" id="UP000288805"/>
    </source>
</evidence>
<protein>
    <recommendedName>
        <fullName evidence="3">Reverse transcriptase zinc-binding domain-containing protein</fullName>
    </recommendedName>
</protein>
<dbReference type="EMBL" id="QGNW01000247">
    <property type="protein sequence ID" value="RVW81888.1"/>
    <property type="molecule type" value="Genomic_DNA"/>
</dbReference>
<comment type="caution">
    <text evidence="1">The sequence shown here is derived from an EMBL/GenBank/DDBJ whole genome shotgun (WGS) entry which is preliminary data.</text>
</comment>
<organism evidence="1 2">
    <name type="scientific">Vitis vinifera</name>
    <name type="common">Grape</name>
    <dbReference type="NCBI Taxonomy" id="29760"/>
    <lineage>
        <taxon>Eukaryota</taxon>
        <taxon>Viridiplantae</taxon>
        <taxon>Streptophyta</taxon>
        <taxon>Embryophyta</taxon>
        <taxon>Tracheophyta</taxon>
        <taxon>Spermatophyta</taxon>
        <taxon>Magnoliopsida</taxon>
        <taxon>eudicotyledons</taxon>
        <taxon>Gunneridae</taxon>
        <taxon>Pentapetalae</taxon>
        <taxon>rosids</taxon>
        <taxon>Vitales</taxon>
        <taxon>Vitaceae</taxon>
        <taxon>Viteae</taxon>
        <taxon>Vitis</taxon>
    </lineage>
</organism>
<dbReference type="Proteomes" id="UP000288805">
    <property type="component" value="Unassembled WGS sequence"/>
</dbReference>
<gene>
    <name evidence="1" type="ORF">CK203_050865</name>
</gene>
<evidence type="ECO:0008006" key="3">
    <source>
        <dbReference type="Google" id="ProtNLM"/>
    </source>
</evidence>
<evidence type="ECO:0000313" key="1">
    <source>
        <dbReference type="EMBL" id="RVW81888.1"/>
    </source>
</evidence>
<accession>A0A438HBP4</accession>
<proteinExistence type="predicted"/>
<sequence length="227" mass="26129">MWFKAISSLKINLEKSELIPICKVDNVEYLAAELVCHVGNLLATYPRSSFGRLFQSGFSVDSWKKVLKEKYGEEAKRLEILCCERQGIEKDEVLVDGWCRRILTCVFSHLTFEQLGVRHHEVSFLKIAWKFVKMERRIGCWCGLAQGMVLGKISLFCSRAKLVRGMFDFRATSKESWSLANKCYLCKNEVEPTDHIPLHCPKAREIGTCFLLYLESLSASLSVRRTY</sequence>